<sequence length="761" mass="83843">MADISRPRSHQSFTLLDVAGFFHSSWENDPPLSSETYPLGTEQLKWVFSASLPLTNSAKCATLLAGVSSSSDDTSEDGTSSNASSVSSIRRSYSGRPTSRVNLPIAGKTSSGSLGQSTCGTSPSSVTESDNTLGSPTFNTSYITIDEAAYQLLQAKGAASAKEIERLHAILEASVVFHANTMVDNEQRLAAATSENASFASLVLEGDQTIRRLAIKVKERQAEIRTLQSEKKRAFRVHGAILLENEYSQIQMADLRTAKAEAEAKATESEARIIKAEANLTEAEAKAAAAEGLLENAKAKASNAGAEAFIAENTAKVALKTLAQADTRAVQAEAKATAAQEYVIRLQGRIRTLEEQTITVERKLKSENVRVNLFKSALKRFNNERTTLNQDITALEHDHNTLIDKYNVLFDDYTALSLRQQREIVQSEFEDESNQTSEHSCERATELFSQLQQRVHWLWEDGANDLLRLLPAAIDECEAWLASQNLHNNSVDEVDSVVQSTPTLPSNACTHDQVRFYHDRILDLMLDVPAASSQESLNLRFEMHRVADVVEMWLDDANRQGKLDSAASVLKGPETIESSVSKQHVQSIDSTGAPSVVRDDGNVEPSRELVSYESVEMVLFGYVTPVIDPSHDNPVTPSSWVVDAPSEPESPVTKDKESNLLMTPPLTETGSDLGSDEEFFEPCDLADDVEINYTLPDSPSSEIWDPSHREWVSVSDSDRDWMEQQVDGLTPSPTCEHACDPYKKDLFAEMREFTYAEEGMF</sequence>
<comment type="caution">
    <text evidence="1">The sequence shown here is derived from an EMBL/GenBank/DDBJ whole genome shotgun (WGS) entry which is preliminary data.</text>
</comment>
<dbReference type="EMBL" id="JASBWT010000034">
    <property type="protein sequence ID" value="KAJ9092897.1"/>
    <property type="molecule type" value="Genomic_DNA"/>
</dbReference>
<proteinExistence type="predicted"/>
<dbReference type="Proteomes" id="UP001227268">
    <property type="component" value="Unassembled WGS sequence"/>
</dbReference>
<name>A0ACC2V2P9_9TREE</name>
<gene>
    <name evidence="1" type="ORF">QFC21_006609</name>
</gene>
<evidence type="ECO:0000313" key="2">
    <source>
        <dbReference type="Proteomes" id="UP001227268"/>
    </source>
</evidence>
<accession>A0ACC2V2P9</accession>
<keyword evidence="2" id="KW-1185">Reference proteome</keyword>
<reference evidence="1" key="1">
    <citation type="submission" date="2023-04" db="EMBL/GenBank/DDBJ databases">
        <title>Draft Genome sequencing of Naganishia species isolated from polar environments using Oxford Nanopore Technology.</title>
        <authorList>
            <person name="Leo P."/>
            <person name="Venkateswaran K."/>
        </authorList>
    </citation>
    <scope>NUCLEOTIDE SEQUENCE</scope>
    <source>
        <strain evidence="1">MNA-CCFEE 5423</strain>
    </source>
</reference>
<organism evidence="1 2">
    <name type="scientific">Naganishia friedmannii</name>
    <dbReference type="NCBI Taxonomy" id="89922"/>
    <lineage>
        <taxon>Eukaryota</taxon>
        <taxon>Fungi</taxon>
        <taxon>Dikarya</taxon>
        <taxon>Basidiomycota</taxon>
        <taxon>Agaricomycotina</taxon>
        <taxon>Tremellomycetes</taxon>
        <taxon>Filobasidiales</taxon>
        <taxon>Filobasidiaceae</taxon>
        <taxon>Naganishia</taxon>
    </lineage>
</organism>
<protein>
    <submittedName>
        <fullName evidence="1">Uncharacterized protein</fullName>
    </submittedName>
</protein>
<evidence type="ECO:0000313" key="1">
    <source>
        <dbReference type="EMBL" id="KAJ9092897.1"/>
    </source>
</evidence>